<keyword evidence="2" id="KW-1185">Reference proteome</keyword>
<evidence type="ECO:0000313" key="1">
    <source>
        <dbReference type="EMBL" id="GAQ78840.1"/>
    </source>
</evidence>
<dbReference type="Proteomes" id="UP000054558">
    <property type="component" value="Unassembled WGS sequence"/>
</dbReference>
<sequence>MAMEVPDFLPTSLLKERSQRPLGPAFELTAEEAILRQLEALKDNDHPYPDHGIEVMYRFAAFDPFTFSTYFGTVKDLGQFERFRRLFHDRVYRVLLGHTDSKILSSFHPSEHEFKQRVWIRGHRPGEEEVFEFTLSQRFGGVRDGYWLTESLKHDGKGLSKHIAY</sequence>
<gene>
    <name evidence="1" type="ORF">KFL_000190570</name>
</gene>
<proteinExistence type="predicted"/>
<evidence type="ECO:0000313" key="2">
    <source>
        <dbReference type="Proteomes" id="UP000054558"/>
    </source>
</evidence>
<dbReference type="AlphaFoldDB" id="A0A1Y1HJV9"/>
<name>A0A1Y1HJV9_KLENI</name>
<protein>
    <submittedName>
        <fullName evidence="1">Uncharacterized protein</fullName>
    </submittedName>
</protein>
<reference evidence="1 2" key="1">
    <citation type="journal article" date="2014" name="Nat. Commun.">
        <title>Klebsormidium flaccidum genome reveals primary factors for plant terrestrial adaptation.</title>
        <authorList>
            <person name="Hori K."/>
            <person name="Maruyama F."/>
            <person name="Fujisawa T."/>
            <person name="Togashi T."/>
            <person name="Yamamoto N."/>
            <person name="Seo M."/>
            <person name="Sato S."/>
            <person name="Yamada T."/>
            <person name="Mori H."/>
            <person name="Tajima N."/>
            <person name="Moriyama T."/>
            <person name="Ikeuchi M."/>
            <person name="Watanabe M."/>
            <person name="Wada H."/>
            <person name="Kobayashi K."/>
            <person name="Saito M."/>
            <person name="Masuda T."/>
            <person name="Sasaki-Sekimoto Y."/>
            <person name="Mashiguchi K."/>
            <person name="Awai K."/>
            <person name="Shimojima M."/>
            <person name="Masuda S."/>
            <person name="Iwai M."/>
            <person name="Nobusawa T."/>
            <person name="Narise T."/>
            <person name="Kondo S."/>
            <person name="Saito H."/>
            <person name="Sato R."/>
            <person name="Murakawa M."/>
            <person name="Ihara Y."/>
            <person name="Oshima-Yamada Y."/>
            <person name="Ohtaka K."/>
            <person name="Satoh M."/>
            <person name="Sonobe K."/>
            <person name="Ishii M."/>
            <person name="Ohtani R."/>
            <person name="Kanamori-Sato M."/>
            <person name="Honoki R."/>
            <person name="Miyazaki D."/>
            <person name="Mochizuki H."/>
            <person name="Umetsu J."/>
            <person name="Higashi K."/>
            <person name="Shibata D."/>
            <person name="Kamiya Y."/>
            <person name="Sato N."/>
            <person name="Nakamura Y."/>
            <person name="Tabata S."/>
            <person name="Ida S."/>
            <person name="Kurokawa K."/>
            <person name="Ohta H."/>
        </authorList>
    </citation>
    <scope>NUCLEOTIDE SEQUENCE [LARGE SCALE GENOMIC DNA]</scope>
    <source>
        <strain evidence="1 2">NIES-2285</strain>
    </source>
</reference>
<dbReference type="PANTHER" id="PTHR35716:SF1">
    <property type="entry name" value="OS05G0574700 PROTEIN"/>
    <property type="match status" value="1"/>
</dbReference>
<dbReference type="OMA" id="NDHPRDD"/>
<dbReference type="PANTHER" id="PTHR35716">
    <property type="entry name" value="OS05G0574700 PROTEIN-RELATED"/>
    <property type="match status" value="1"/>
</dbReference>
<dbReference type="OrthoDB" id="10266005at2759"/>
<organism evidence="1 2">
    <name type="scientific">Klebsormidium nitens</name>
    <name type="common">Green alga</name>
    <name type="synonym">Ulothrix nitens</name>
    <dbReference type="NCBI Taxonomy" id="105231"/>
    <lineage>
        <taxon>Eukaryota</taxon>
        <taxon>Viridiplantae</taxon>
        <taxon>Streptophyta</taxon>
        <taxon>Klebsormidiophyceae</taxon>
        <taxon>Klebsormidiales</taxon>
        <taxon>Klebsormidiaceae</taxon>
        <taxon>Klebsormidium</taxon>
    </lineage>
</organism>
<accession>A0A1Y1HJV9</accession>
<dbReference type="EMBL" id="DF236968">
    <property type="protein sequence ID" value="GAQ78840.1"/>
    <property type="molecule type" value="Genomic_DNA"/>
</dbReference>